<dbReference type="EMBL" id="BAAAGU010000009">
    <property type="protein sequence ID" value="GAA0637586.1"/>
    <property type="molecule type" value="Genomic_DNA"/>
</dbReference>
<dbReference type="RefSeq" id="WP_343998356.1">
    <property type="nucleotide sequence ID" value="NZ_BAAAGU010000009.1"/>
</dbReference>
<proteinExistence type="predicted"/>
<evidence type="ECO:0000313" key="2">
    <source>
        <dbReference type="EMBL" id="GAA0637586.1"/>
    </source>
</evidence>
<gene>
    <name evidence="2" type="ORF">GCM10009535_12500</name>
</gene>
<keyword evidence="1" id="KW-0472">Membrane</keyword>
<comment type="caution">
    <text evidence="2">The sequence shown here is derived from an EMBL/GenBank/DDBJ whole genome shotgun (WGS) entry which is preliminary data.</text>
</comment>
<keyword evidence="1" id="KW-0812">Transmembrane</keyword>
<feature type="transmembrane region" description="Helical" evidence="1">
    <location>
        <begin position="28"/>
        <end position="48"/>
    </location>
</feature>
<accession>A0ABN1HC28</accession>
<reference evidence="2 3" key="1">
    <citation type="journal article" date="2019" name="Int. J. Syst. Evol. Microbiol.">
        <title>The Global Catalogue of Microorganisms (GCM) 10K type strain sequencing project: providing services to taxonomists for standard genome sequencing and annotation.</title>
        <authorList>
            <consortium name="The Broad Institute Genomics Platform"/>
            <consortium name="The Broad Institute Genome Sequencing Center for Infectious Disease"/>
            <person name="Wu L."/>
            <person name="Ma J."/>
        </authorList>
    </citation>
    <scope>NUCLEOTIDE SEQUENCE [LARGE SCALE GENOMIC DNA]</scope>
    <source>
        <strain evidence="2 3">JCM 10367</strain>
    </source>
</reference>
<evidence type="ECO:0000313" key="3">
    <source>
        <dbReference type="Proteomes" id="UP001500724"/>
    </source>
</evidence>
<protein>
    <submittedName>
        <fullName evidence="2">Uncharacterized protein</fullName>
    </submittedName>
</protein>
<evidence type="ECO:0000256" key="1">
    <source>
        <dbReference type="SAM" id="Phobius"/>
    </source>
</evidence>
<keyword evidence="3" id="KW-1185">Reference proteome</keyword>
<sequence length="76" mass="8706">MSTLDIYLAAARASHPAADWAIDQLLRYGPGVLLCCGMYALVCTYDAARDRIRIHRMTRRLEHLANHPSHRTRKED</sequence>
<keyword evidence="1" id="KW-1133">Transmembrane helix</keyword>
<name>A0ABN1HC28_9ACTN</name>
<dbReference type="Proteomes" id="UP001500724">
    <property type="component" value="Unassembled WGS sequence"/>
</dbReference>
<organism evidence="2 3">
    <name type="scientific">Streptomyces thermocarboxydovorans</name>
    <dbReference type="NCBI Taxonomy" id="59298"/>
    <lineage>
        <taxon>Bacteria</taxon>
        <taxon>Bacillati</taxon>
        <taxon>Actinomycetota</taxon>
        <taxon>Actinomycetes</taxon>
        <taxon>Kitasatosporales</taxon>
        <taxon>Streptomycetaceae</taxon>
        <taxon>Streptomyces</taxon>
    </lineage>
</organism>